<dbReference type="EMBL" id="CP023778">
    <property type="protein sequence ID" value="ATL65958.1"/>
    <property type="molecule type" value="Genomic_DNA"/>
</dbReference>
<keyword evidence="5 8" id="KW-0378">Hydrolase</keyword>
<gene>
    <name evidence="8" type="primary">vapC</name>
    <name evidence="10" type="ORF">CRH09_06775</name>
</gene>
<name>A0A291RF69_9NOCA</name>
<proteinExistence type="inferred from homology"/>
<dbReference type="HAMAP" id="MF_00265">
    <property type="entry name" value="VapC_Nob1"/>
    <property type="match status" value="1"/>
</dbReference>
<evidence type="ECO:0000256" key="1">
    <source>
        <dbReference type="ARBA" id="ARBA00001946"/>
    </source>
</evidence>
<accession>A0A291RF69</accession>
<evidence type="ECO:0000313" key="11">
    <source>
        <dbReference type="Proteomes" id="UP000221961"/>
    </source>
</evidence>
<dbReference type="GO" id="GO:0016787">
    <property type="term" value="F:hydrolase activity"/>
    <property type="evidence" value="ECO:0007669"/>
    <property type="project" value="UniProtKB-KW"/>
</dbReference>
<dbReference type="InterPro" id="IPR002716">
    <property type="entry name" value="PIN_dom"/>
</dbReference>
<evidence type="ECO:0000313" key="10">
    <source>
        <dbReference type="EMBL" id="ATL65958.1"/>
    </source>
</evidence>
<comment type="function">
    <text evidence="8">Toxic component of a toxin-antitoxin (TA) system. An RNase.</text>
</comment>
<dbReference type="PANTHER" id="PTHR33653">
    <property type="entry name" value="RIBONUCLEASE VAPC2"/>
    <property type="match status" value="1"/>
</dbReference>
<keyword evidence="4 8" id="KW-0479">Metal-binding</keyword>
<dbReference type="GeneID" id="88357134"/>
<protein>
    <recommendedName>
        <fullName evidence="8">Ribonuclease VapC</fullName>
        <shortName evidence="8">RNase VapC</shortName>
        <ecNumber evidence="8">3.1.-.-</ecNumber>
    </recommendedName>
    <alternativeName>
        <fullName evidence="8">Toxin VapC</fullName>
    </alternativeName>
</protein>
<evidence type="ECO:0000256" key="2">
    <source>
        <dbReference type="ARBA" id="ARBA00022649"/>
    </source>
</evidence>
<dbReference type="KEGG" id="ntp:CRH09_06775"/>
<dbReference type="GO" id="GO:0090729">
    <property type="term" value="F:toxin activity"/>
    <property type="evidence" value="ECO:0007669"/>
    <property type="project" value="UniProtKB-KW"/>
</dbReference>
<dbReference type="InterPro" id="IPR050556">
    <property type="entry name" value="Type_II_TA_system_RNase"/>
</dbReference>
<comment type="similarity">
    <text evidence="7 8">Belongs to the PINc/VapC protein family.</text>
</comment>
<dbReference type="GO" id="GO:0000287">
    <property type="term" value="F:magnesium ion binding"/>
    <property type="evidence" value="ECO:0007669"/>
    <property type="project" value="UniProtKB-UniRule"/>
</dbReference>
<keyword evidence="6 8" id="KW-0460">Magnesium</keyword>
<evidence type="ECO:0000256" key="4">
    <source>
        <dbReference type="ARBA" id="ARBA00022723"/>
    </source>
</evidence>
<dbReference type="SUPFAM" id="SSF88723">
    <property type="entry name" value="PIN domain-like"/>
    <property type="match status" value="1"/>
</dbReference>
<evidence type="ECO:0000256" key="6">
    <source>
        <dbReference type="ARBA" id="ARBA00022842"/>
    </source>
</evidence>
<dbReference type="InterPro" id="IPR029060">
    <property type="entry name" value="PIN-like_dom_sf"/>
</dbReference>
<keyword evidence="2 8" id="KW-1277">Toxin-antitoxin system</keyword>
<dbReference type="InterPro" id="IPR022907">
    <property type="entry name" value="VapC_family"/>
</dbReference>
<dbReference type="PANTHER" id="PTHR33653:SF1">
    <property type="entry name" value="RIBONUCLEASE VAPC2"/>
    <property type="match status" value="1"/>
</dbReference>
<dbReference type="RefSeq" id="WP_098693177.1">
    <property type="nucleotide sequence ID" value="NZ_CP023778.1"/>
</dbReference>
<comment type="cofactor">
    <cofactor evidence="1 8">
        <name>Mg(2+)</name>
        <dbReference type="ChEBI" id="CHEBI:18420"/>
    </cofactor>
</comment>
<dbReference type="AlphaFoldDB" id="A0A291RF69"/>
<evidence type="ECO:0000256" key="8">
    <source>
        <dbReference type="HAMAP-Rule" id="MF_00265"/>
    </source>
</evidence>
<dbReference type="Proteomes" id="UP000221961">
    <property type="component" value="Chromosome"/>
</dbReference>
<dbReference type="EC" id="3.1.-.-" evidence="8"/>
<reference evidence="10 11" key="1">
    <citation type="submission" date="2017-10" db="EMBL/GenBank/DDBJ databases">
        <title>Comparative genomics between pathogenic Norcardia.</title>
        <authorList>
            <person name="Zeng L."/>
        </authorList>
    </citation>
    <scope>NUCLEOTIDE SEQUENCE [LARGE SCALE GENOMIC DNA]</scope>
    <source>
        <strain evidence="10 11">NC_YFY_NT001</strain>
    </source>
</reference>
<evidence type="ECO:0000256" key="3">
    <source>
        <dbReference type="ARBA" id="ARBA00022722"/>
    </source>
</evidence>
<sequence>MIYLLDTSGLVRLLSDSALAEHWRDAIGANAVASCYPQRAEFLYSARNAREFDEISEMFADLYPEVGVPKHAGRWIAAVQHRMSRSGEHRSASAVDLIIAATAAHHGLTVLHDDADFRTLARHATDLAQHNVKDIHPGAAE</sequence>
<feature type="binding site" evidence="8">
    <location>
        <position position="96"/>
    </location>
    <ligand>
        <name>Mg(2+)</name>
        <dbReference type="ChEBI" id="CHEBI:18420"/>
    </ligand>
</feature>
<feature type="binding site" evidence="8">
    <location>
        <position position="6"/>
    </location>
    <ligand>
        <name>Mg(2+)</name>
        <dbReference type="ChEBI" id="CHEBI:18420"/>
    </ligand>
</feature>
<feature type="domain" description="PIN" evidence="9">
    <location>
        <begin position="3"/>
        <end position="121"/>
    </location>
</feature>
<evidence type="ECO:0000256" key="7">
    <source>
        <dbReference type="ARBA" id="ARBA00038093"/>
    </source>
</evidence>
<evidence type="ECO:0000259" key="9">
    <source>
        <dbReference type="Pfam" id="PF01850"/>
    </source>
</evidence>
<evidence type="ECO:0000256" key="5">
    <source>
        <dbReference type="ARBA" id="ARBA00022801"/>
    </source>
</evidence>
<dbReference type="GO" id="GO:0004540">
    <property type="term" value="F:RNA nuclease activity"/>
    <property type="evidence" value="ECO:0007669"/>
    <property type="project" value="InterPro"/>
</dbReference>
<dbReference type="Pfam" id="PF01850">
    <property type="entry name" value="PIN"/>
    <property type="match status" value="1"/>
</dbReference>
<keyword evidence="8" id="KW-0800">Toxin</keyword>
<keyword evidence="3 8" id="KW-0540">Nuclease</keyword>
<organism evidence="10 11">
    <name type="scientific">Nocardia terpenica</name>
    <dbReference type="NCBI Taxonomy" id="455432"/>
    <lineage>
        <taxon>Bacteria</taxon>
        <taxon>Bacillati</taxon>
        <taxon>Actinomycetota</taxon>
        <taxon>Actinomycetes</taxon>
        <taxon>Mycobacteriales</taxon>
        <taxon>Nocardiaceae</taxon>
        <taxon>Nocardia</taxon>
    </lineage>
</organism>
<dbReference type="Gene3D" id="3.40.50.1010">
    <property type="entry name" value="5'-nuclease"/>
    <property type="match status" value="1"/>
</dbReference>